<dbReference type="InterPro" id="IPR003593">
    <property type="entry name" value="AAA+_ATPase"/>
</dbReference>
<evidence type="ECO:0000256" key="4">
    <source>
        <dbReference type="ARBA" id="ARBA00022970"/>
    </source>
</evidence>
<dbReference type="GO" id="GO:0098796">
    <property type="term" value="C:membrane protein complex"/>
    <property type="evidence" value="ECO:0007669"/>
    <property type="project" value="UniProtKB-ARBA"/>
</dbReference>
<dbReference type="InterPro" id="IPR017911">
    <property type="entry name" value="MacB-like_ATP-bd"/>
</dbReference>
<dbReference type="Gene3D" id="3.40.50.300">
    <property type="entry name" value="P-loop containing nucleotide triphosphate hydrolases"/>
    <property type="match status" value="1"/>
</dbReference>
<name>K9E932_9LACT</name>
<dbReference type="InterPro" id="IPR015854">
    <property type="entry name" value="ABC_transpr_LolD-like"/>
</dbReference>
<dbReference type="CDD" id="cd03255">
    <property type="entry name" value="ABC_MJ0796_LolCDE_FtsE"/>
    <property type="match status" value="1"/>
</dbReference>
<dbReference type="OrthoDB" id="9791546at2"/>
<dbReference type="FunFam" id="3.40.50.300:FF:000032">
    <property type="entry name" value="Export ABC transporter ATP-binding protein"/>
    <property type="match status" value="1"/>
</dbReference>
<comment type="caution">
    <text evidence="6">The sequence shown here is derived from an EMBL/GenBank/DDBJ whole genome shotgun (WGS) entry which is preliminary data.</text>
</comment>
<dbReference type="Pfam" id="PF00005">
    <property type="entry name" value="ABC_tran"/>
    <property type="match status" value="1"/>
</dbReference>
<keyword evidence="3" id="KW-0067">ATP-binding</keyword>
<keyword evidence="2" id="KW-0547">Nucleotide-binding</keyword>
<dbReference type="STRING" id="883081.HMPREF9698_00682"/>
<sequence>MKIVELKGLTKTVQDGEKKIDVLKGVDLSLTDGQSLAIVGKSGSGKTTLLNIISLLDTEYSGEYNFLGESLSGKQAKKLFKTRTNHIANIFQNFQLINDLNVLQNIEMPLGYRGIKKKEREKIASQALASVGLEGREASRVTTLSGGEQQRIAIARAIASKPKLLLADEPTGNLDERTAKGIIDLLLELNRDSHMSMIIVTHDIDIASQCNKLYTLEEGILYE</sequence>
<keyword evidence="1" id="KW-0813">Transport</keyword>
<reference evidence="6 7" key="1">
    <citation type="submission" date="2012-09" db="EMBL/GenBank/DDBJ databases">
        <title>The Genome Sequence of Alloiococcus otitis ATCC 51267.</title>
        <authorList>
            <consortium name="The Broad Institute Genome Sequencing Platform"/>
            <person name="Earl A."/>
            <person name="Ward D."/>
            <person name="Feldgarden M."/>
            <person name="Gevers D."/>
            <person name="Huys G."/>
            <person name="Walker B."/>
            <person name="Young S.K."/>
            <person name="Zeng Q."/>
            <person name="Gargeya S."/>
            <person name="Fitzgerald M."/>
            <person name="Haas B."/>
            <person name="Abouelleil A."/>
            <person name="Alvarado L."/>
            <person name="Arachchi H.M."/>
            <person name="Berlin A.M."/>
            <person name="Chapman S.B."/>
            <person name="Goldberg J."/>
            <person name="Griggs A."/>
            <person name="Gujja S."/>
            <person name="Hansen M."/>
            <person name="Howarth C."/>
            <person name="Imamovic A."/>
            <person name="Larimer J."/>
            <person name="McCowen C."/>
            <person name="Montmayeur A."/>
            <person name="Murphy C."/>
            <person name="Neiman D."/>
            <person name="Pearson M."/>
            <person name="Priest M."/>
            <person name="Roberts A."/>
            <person name="Saif S."/>
            <person name="Shea T."/>
            <person name="Sisk P."/>
            <person name="Sykes S."/>
            <person name="Wortman J."/>
            <person name="Nusbaum C."/>
            <person name="Birren B."/>
        </authorList>
    </citation>
    <scope>NUCLEOTIDE SEQUENCE [LARGE SCALE GENOMIC DNA]</scope>
    <source>
        <strain evidence="6 7">ATCC 51267</strain>
    </source>
</reference>
<accession>K9E932</accession>
<proteinExistence type="predicted"/>
<feature type="domain" description="ABC transporter" evidence="5">
    <location>
        <begin position="4"/>
        <end position="223"/>
    </location>
</feature>
<dbReference type="PANTHER" id="PTHR24220">
    <property type="entry name" value="IMPORT ATP-BINDING PROTEIN"/>
    <property type="match status" value="1"/>
</dbReference>
<dbReference type="RefSeq" id="WP_003777377.1">
    <property type="nucleotide sequence ID" value="NZ_JH992958.1"/>
</dbReference>
<dbReference type="GO" id="GO:0005886">
    <property type="term" value="C:plasma membrane"/>
    <property type="evidence" value="ECO:0007669"/>
    <property type="project" value="TreeGrafter"/>
</dbReference>
<evidence type="ECO:0000256" key="3">
    <source>
        <dbReference type="ARBA" id="ARBA00022840"/>
    </source>
</evidence>
<dbReference type="GO" id="GO:0006865">
    <property type="term" value="P:amino acid transport"/>
    <property type="evidence" value="ECO:0007669"/>
    <property type="project" value="UniProtKB-KW"/>
</dbReference>
<protein>
    <recommendedName>
        <fullName evidence="5">ABC transporter domain-containing protein</fullName>
    </recommendedName>
</protein>
<gene>
    <name evidence="6" type="ORF">HMPREF9698_00682</name>
</gene>
<dbReference type="InterPro" id="IPR027417">
    <property type="entry name" value="P-loop_NTPase"/>
</dbReference>
<dbReference type="SUPFAM" id="SSF52540">
    <property type="entry name" value="P-loop containing nucleoside triphosphate hydrolases"/>
    <property type="match status" value="1"/>
</dbReference>
<dbReference type="GO" id="GO:0016887">
    <property type="term" value="F:ATP hydrolysis activity"/>
    <property type="evidence" value="ECO:0007669"/>
    <property type="project" value="InterPro"/>
</dbReference>
<evidence type="ECO:0000256" key="1">
    <source>
        <dbReference type="ARBA" id="ARBA00022448"/>
    </source>
</evidence>
<dbReference type="SMART" id="SM00382">
    <property type="entry name" value="AAA"/>
    <property type="match status" value="1"/>
</dbReference>
<dbReference type="EMBL" id="AGXA01000016">
    <property type="protein sequence ID" value="EKU93734.1"/>
    <property type="molecule type" value="Genomic_DNA"/>
</dbReference>
<evidence type="ECO:0000259" key="5">
    <source>
        <dbReference type="PROSITE" id="PS50893"/>
    </source>
</evidence>
<keyword evidence="4" id="KW-0029">Amino-acid transport</keyword>
<dbReference type="HOGENOM" id="CLU_000604_1_22_9"/>
<dbReference type="eggNOG" id="COG1136">
    <property type="taxonomic scope" value="Bacteria"/>
</dbReference>
<organism evidence="6 7">
    <name type="scientific">Alloiococcus otitis ATCC 51267</name>
    <dbReference type="NCBI Taxonomy" id="883081"/>
    <lineage>
        <taxon>Bacteria</taxon>
        <taxon>Bacillati</taxon>
        <taxon>Bacillota</taxon>
        <taxon>Bacilli</taxon>
        <taxon>Lactobacillales</taxon>
        <taxon>Carnobacteriaceae</taxon>
        <taxon>Alloiococcus</taxon>
    </lineage>
</organism>
<dbReference type="AlphaFoldDB" id="K9E932"/>
<dbReference type="GO" id="GO:0022857">
    <property type="term" value="F:transmembrane transporter activity"/>
    <property type="evidence" value="ECO:0007669"/>
    <property type="project" value="TreeGrafter"/>
</dbReference>
<dbReference type="PANTHER" id="PTHR24220:SF86">
    <property type="entry name" value="ABC TRANSPORTER ABCH.1"/>
    <property type="match status" value="1"/>
</dbReference>
<dbReference type="GO" id="GO:0005524">
    <property type="term" value="F:ATP binding"/>
    <property type="evidence" value="ECO:0007669"/>
    <property type="project" value="UniProtKB-KW"/>
</dbReference>
<evidence type="ECO:0000313" key="7">
    <source>
        <dbReference type="Proteomes" id="UP000009875"/>
    </source>
</evidence>
<evidence type="ECO:0000313" key="6">
    <source>
        <dbReference type="EMBL" id="EKU93734.1"/>
    </source>
</evidence>
<keyword evidence="7" id="KW-1185">Reference proteome</keyword>
<evidence type="ECO:0000256" key="2">
    <source>
        <dbReference type="ARBA" id="ARBA00022741"/>
    </source>
</evidence>
<dbReference type="PROSITE" id="PS50893">
    <property type="entry name" value="ABC_TRANSPORTER_2"/>
    <property type="match status" value="1"/>
</dbReference>
<dbReference type="Proteomes" id="UP000009875">
    <property type="component" value="Unassembled WGS sequence"/>
</dbReference>
<dbReference type="InterPro" id="IPR017871">
    <property type="entry name" value="ABC_transporter-like_CS"/>
</dbReference>
<dbReference type="PROSITE" id="PS00211">
    <property type="entry name" value="ABC_TRANSPORTER_1"/>
    <property type="match status" value="1"/>
</dbReference>
<dbReference type="InterPro" id="IPR003439">
    <property type="entry name" value="ABC_transporter-like_ATP-bd"/>
</dbReference>